<feature type="compositionally biased region" description="Basic and acidic residues" evidence="6">
    <location>
        <begin position="28"/>
        <end position="38"/>
    </location>
</feature>
<keyword evidence="10" id="KW-1185">Reference proteome</keyword>
<keyword evidence="5 7" id="KW-0472">Membrane</keyword>
<feature type="region of interest" description="Disordered" evidence="6">
    <location>
        <begin position="1"/>
        <end position="63"/>
    </location>
</feature>
<reference evidence="9 10" key="1">
    <citation type="journal article" date="2021" name="Elife">
        <title>Chloroplast acquisition without the gene transfer in kleptoplastic sea slugs, Plakobranchus ocellatus.</title>
        <authorList>
            <person name="Maeda T."/>
            <person name="Takahashi S."/>
            <person name="Yoshida T."/>
            <person name="Shimamura S."/>
            <person name="Takaki Y."/>
            <person name="Nagai Y."/>
            <person name="Toyoda A."/>
            <person name="Suzuki Y."/>
            <person name="Arimoto A."/>
            <person name="Ishii H."/>
            <person name="Satoh N."/>
            <person name="Nishiyama T."/>
            <person name="Hasebe M."/>
            <person name="Maruyama T."/>
            <person name="Minagawa J."/>
            <person name="Obokata J."/>
            <person name="Shigenobu S."/>
        </authorList>
    </citation>
    <scope>NUCLEOTIDE SEQUENCE [LARGE SCALE GENOMIC DNA]</scope>
</reference>
<evidence type="ECO:0000256" key="6">
    <source>
        <dbReference type="SAM" id="MobiDB-lite"/>
    </source>
</evidence>
<gene>
    <name evidence="9" type="ORF">ElyMa_005182800</name>
</gene>
<feature type="compositionally biased region" description="Polar residues" evidence="6">
    <location>
        <begin position="432"/>
        <end position="442"/>
    </location>
</feature>
<dbReference type="InterPro" id="IPR039765">
    <property type="entry name" value="Yip5/YIPF1/YIPF2"/>
</dbReference>
<evidence type="ECO:0000256" key="1">
    <source>
        <dbReference type="ARBA" id="ARBA00004141"/>
    </source>
</evidence>
<evidence type="ECO:0000259" key="8">
    <source>
        <dbReference type="Pfam" id="PF04893"/>
    </source>
</evidence>
<dbReference type="AlphaFoldDB" id="A0AAV4JV84"/>
<name>A0AAV4JV84_9GAST</name>
<evidence type="ECO:0000256" key="3">
    <source>
        <dbReference type="ARBA" id="ARBA00022692"/>
    </source>
</evidence>
<evidence type="ECO:0000256" key="2">
    <source>
        <dbReference type="ARBA" id="ARBA00010596"/>
    </source>
</evidence>
<keyword evidence="3 7" id="KW-0812">Transmembrane</keyword>
<dbReference type="EMBL" id="BMAT01010370">
    <property type="protein sequence ID" value="GFS25417.1"/>
    <property type="molecule type" value="Genomic_DNA"/>
</dbReference>
<feature type="transmembrane region" description="Helical" evidence="7">
    <location>
        <begin position="120"/>
        <end position="141"/>
    </location>
</feature>
<feature type="region of interest" description="Disordered" evidence="6">
    <location>
        <begin position="387"/>
        <end position="454"/>
    </location>
</feature>
<sequence length="454" mass="49521">MASSTTIDVDGFGNDIKEDGMESLDFQDIPHDAPDSPEKGQTTHFTRFPHSAADSDDEADDKEKLIKEEKSGTSSFWTFAYYQQFFDVETAQVGQRIVGSMLPKPGSNYLVHQIRPNPDLYGPFWICTTLVFTTAIAGNLANYFSMAGKAYHWQYDFHKVTLAATAIFSYWWLIPLLLWAVLWWRGSQAKFSFLEMLCVYGYSLAIYVPISILWAIQVSWLQWTLVVVGAALSGSVLLLTFWPAIKEDSQKIAIGLMVFIFIMHAALAAGFVLYFFYVPASPSTHVTPLPIPANKTVPVKGININSQSQPAQVQNKPVAGPVAQASAGASGVVAAPLGEVNNVQNPIQARTPQIGQGNSLAGQAVVNLPNKDRLSQQQGPFQSGNLVEEQARGSQGVALQKAQPQQANLASSRGQAQGSLSQGTGLKKRGQAGQQEGNTQRRSLAGKNRIKKQE</sequence>
<evidence type="ECO:0000256" key="5">
    <source>
        <dbReference type="ARBA" id="ARBA00023136"/>
    </source>
</evidence>
<keyword evidence="4 7" id="KW-1133">Transmembrane helix</keyword>
<evidence type="ECO:0000313" key="9">
    <source>
        <dbReference type="EMBL" id="GFS25417.1"/>
    </source>
</evidence>
<comment type="similarity">
    <text evidence="2">Belongs to the YIP1 family.</text>
</comment>
<evidence type="ECO:0000313" key="10">
    <source>
        <dbReference type="Proteomes" id="UP000762676"/>
    </source>
</evidence>
<dbReference type="Pfam" id="PF04893">
    <property type="entry name" value="Yip1"/>
    <property type="match status" value="1"/>
</dbReference>
<dbReference type="Proteomes" id="UP000762676">
    <property type="component" value="Unassembled WGS sequence"/>
</dbReference>
<feature type="transmembrane region" description="Helical" evidence="7">
    <location>
        <begin position="161"/>
        <end position="184"/>
    </location>
</feature>
<comment type="subcellular location">
    <subcellularLocation>
        <location evidence="1">Membrane</location>
        <topology evidence="1">Multi-pass membrane protein</topology>
    </subcellularLocation>
</comment>
<organism evidence="9 10">
    <name type="scientific">Elysia marginata</name>
    <dbReference type="NCBI Taxonomy" id="1093978"/>
    <lineage>
        <taxon>Eukaryota</taxon>
        <taxon>Metazoa</taxon>
        <taxon>Spiralia</taxon>
        <taxon>Lophotrochozoa</taxon>
        <taxon>Mollusca</taxon>
        <taxon>Gastropoda</taxon>
        <taxon>Heterobranchia</taxon>
        <taxon>Euthyneura</taxon>
        <taxon>Panpulmonata</taxon>
        <taxon>Sacoglossa</taxon>
        <taxon>Placobranchoidea</taxon>
        <taxon>Plakobranchidae</taxon>
        <taxon>Elysia</taxon>
    </lineage>
</organism>
<dbReference type="GO" id="GO:0016020">
    <property type="term" value="C:membrane"/>
    <property type="evidence" value="ECO:0007669"/>
    <property type="project" value="UniProtKB-SubCell"/>
</dbReference>
<dbReference type="PANTHER" id="PTHR12822">
    <property type="entry name" value="PROTEIN YIPF"/>
    <property type="match status" value="1"/>
</dbReference>
<protein>
    <submittedName>
        <fullName evidence="9">Protein YIPF</fullName>
    </submittedName>
</protein>
<feature type="compositionally biased region" description="Polar residues" evidence="6">
    <location>
        <begin position="402"/>
        <end position="424"/>
    </location>
</feature>
<accession>A0AAV4JV84</accession>
<dbReference type="GO" id="GO:0031267">
    <property type="term" value="F:small GTPase binding"/>
    <property type="evidence" value="ECO:0007669"/>
    <property type="project" value="InterPro"/>
</dbReference>
<comment type="caution">
    <text evidence="9">The sequence shown here is derived from an EMBL/GenBank/DDBJ whole genome shotgun (WGS) entry which is preliminary data.</text>
</comment>
<feature type="domain" description="Yip1" evidence="8">
    <location>
        <begin position="101"/>
        <end position="269"/>
    </location>
</feature>
<proteinExistence type="inferred from homology"/>
<feature type="transmembrane region" description="Helical" evidence="7">
    <location>
        <begin position="196"/>
        <end position="216"/>
    </location>
</feature>
<dbReference type="PANTHER" id="PTHR12822:SF2">
    <property type="entry name" value="PROTEIN YIPF"/>
    <property type="match status" value="1"/>
</dbReference>
<feature type="transmembrane region" description="Helical" evidence="7">
    <location>
        <begin position="254"/>
        <end position="277"/>
    </location>
</feature>
<evidence type="ECO:0000256" key="4">
    <source>
        <dbReference type="ARBA" id="ARBA00022989"/>
    </source>
</evidence>
<dbReference type="GO" id="GO:0005794">
    <property type="term" value="C:Golgi apparatus"/>
    <property type="evidence" value="ECO:0007669"/>
    <property type="project" value="InterPro"/>
</dbReference>
<dbReference type="InterPro" id="IPR006977">
    <property type="entry name" value="Yip1_dom"/>
</dbReference>
<feature type="transmembrane region" description="Helical" evidence="7">
    <location>
        <begin position="222"/>
        <end position="242"/>
    </location>
</feature>
<dbReference type="GO" id="GO:0016192">
    <property type="term" value="P:vesicle-mediated transport"/>
    <property type="evidence" value="ECO:0007669"/>
    <property type="project" value="InterPro"/>
</dbReference>
<evidence type="ECO:0000256" key="7">
    <source>
        <dbReference type="SAM" id="Phobius"/>
    </source>
</evidence>